<evidence type="ECO:0000259" key="3">
    <source>
        <dbReference type="Pfam" id="PF23542"/>
    </source>
</evidence>
<proteinExistence type="predicted"/>
<keyword evidence="1" id="KW-0812">Transmembrane</keyword>
<evidence type="ECO:0000313" key="5">
    <source>
        <dbReference type="Proteomes" id="UP001063698"/>
    </source>
</evidence>
<feature type="domain" description="DUF1512" evidence="2">
    <location>
        <begin position="13"/>
        <end position="189"/>
    </location>
</feature>
<evidence type="ECO:0008006" key="6">
    <source>
        <dbReference type="Google" id="ProtNLM"/>
    </source>
</evidence>
<dbReference type="PIRSF" id="PIRSF016495">
    <property type="entry name" value="UCP016495"/>
    <property type="match status" value="1"/>
</dbReference>
<dbReference type="EMBL" id="CP006868">
    <property type="protein sequence ID" value="UXD21732.1"/>
    <property type="molecule type" value="Genomic_DNA"/>
</dbReference>
<dbReference type="AlphaFoldDB" id="A0A977K9W9"/>
<reference evidence="4" key="1">
    <citation type="submission" date="2013-11" db="EMBL/GenBank/DDBJ databases">
        <title>Comparative genomics of Ignicoccus.</title>
        <authorList>
            <person name="Podar M."/>
        </authorList>
    </citation>
    <scope>NUCLEOTIDE SEQUENCE</scope>
    <source>
        <strain evidence="4">DSM 13166</strain>
    </source>
</reference>
<feature type="transmembrane region" description="Helical" evidence="1">
    <location>
        <begin position="151"/>
        <end position="171"/>
    </location>
</feature>
<dbReference type="Pfam" id="PF07431">
    <property type="entry name" value="DUF1512"/>
    <property type="match status" value="1"/>
</dbReference>
<dbReference type="KEGG" id="ipc:IPA_07360"/>
<keyword evidence="1" id="KW-0472">Membrane</keyword>
<gene>
    <name evidence="4" type="ORF">IPA_07360</name>
</gene>
<evidence type="ECO:0000259" key="2">
    <source>
        <dbReference type="Pfam" id="PF07431"/>
    </source>
</evidence>
<accession>A0A977K9W9</accession>
<feature type="domain" description="DUF1512" evidence="3">
    <location>
        <begin position="194"/>
        <end position="367"/>
    </location>
</feature>
<protein>
    <recommendedName>
        <fullName evidence="6">DUF1512 domain-containing protein</fullName>
    </recommendedName>
</protein>
<dbReference type="InterPro" id="IPR056461">
    <property type="entry name" value="DUF1512_C"/>
</dbReference>
<feature type="transmembrane region" description="Helical" evidence="1">
    <location>
        <begin position="13"/>
        <end position="30"/>
    </location>
</feature>
<name>A0A977K9W9_9CREN</name>
<organism evidence="4 5">
    <name type="scientific">Ignicoccus pacificus DSM 13166</name>
    <dbReference type="NCBI Taxonomy" id="940294"/>
    <lineage>
        <taxon>Archaea</taxon>
        <taxon>Thermoproteota</taxon>
        <taxon>Thermoprotei</taxon>
        <taxon>Desulfurococcales</taxon>
        <taxon>Desulfurococcaceae</taxon>
        <taxon>Ignicoccus</taxon>
    </lineage>
</organism>
<dbReference type="Pfam" id="PF23542">
    <property type="entry name" value="DUF1512_C"/>
    <property type="match status" value="1"/>
</dbReference>
<evidence type="ECO:0000313" key="4">
    <source>
        <dbReference type="EMBL" id="UXD21732.1"/>
    </source>
</evidence>
<dbReference type="InterPro" id="IPR056460">
    <property type="entry name" value="DUF1512_N"/>
</dbReference>
<dbReference type="InterPro" id="IPR009995">
    <property type="entry name" value="DUF1512"/>
</dbReference>
<keyword evidence="1" id="KW-1133">Transmembrane helix</keyword>
<dbReference type="Proteomes" id="UP001063698">
    <property type="component" value="Chromosome"/>
</dbReference>
<sequence length="368" mass="40907">MQGGSQLSDILNIITQIMFMAFLFMAFTGADQRLRMYLWAKNIKARMEEIKEMAEESKKESIEVLKKLGVSKAEDLVNKLSEFFTISPVDIEPTDITKRMAHIFRTGLRRWEKEIDKNLTEQIPKANKHNALVLIEITNSLNMIYKIIRHYLLYALKNNNLFLIMQLWMIMPQITKMSKTLRNAVDTFKNCRPVGDSVGPLVAYRLMRNKRRLWRPAEDTVAGEVDVDGRNLIVVKAEGPGATVGNPGEAIMRIVEERRGNVDLILTVDAALKLEGEESGSIAEGSGAAIGDPGPEKIAIERAAAKYGIPLEAIVIKMSNEEAITDMPKKIAEAADKVVNMVLERVKELPKGATAIVAGIGNTCGVAQ</sequence>
<evidence type="ECO:0000256" key="1">
    <source>
        <dbReference type="SAM" id="Phobius"/>
    </source>
</evidence>
<keyword evidence="5" id="KW-1185">Reference proteome</keyword>